<evidence type="ECO:0000313" key="4">
    <source>
        <dbReference type="Proteomes" id="UP001215598"/>
    </source>
</evidence>
<reference evidence="3" key="1">
    <citation type="submission" date="2023-03" db="EMBL/GenBank/DDBJ databases">
        <title>Massive genome expansion in bonnet fungi (Mycena s.s.) driven by repeated elements and novel gene families across ecological guilds.</title>
        <authorList>
            <consortium name="Lawrence Berkeley National Laboratory"/>
            <person name="Harder C.B."/>
            <person name="Miyauchi S."/>
            <person name="Viragh M."/>
            <person name="Kuo A."/>
            <person name="Thoen E."/>
            <person name="Andreopoulos B."/>
            <person name="Lu D."/>
            <person name="Skrede I."/>
            <person name="Drula E."/>
            <person name="Henrissat B."/>
            <person name="Morin E."/>
            <person name="Kohler A."/>
            <person name="Barry K."/>
            <person name="LaButti K."/>
            <person name="Morin E."/>
            <person name="Salamov A."/>
            <person name="Lipzen A."/>
            <person name="Mereny Z."/>
            <person name="Hegedus B."/>
            <person name="Baldrian P."/>
            <person name="Stursova M."/>
            <person name="Weitz H."/>
            <person name="Taylor A."/>
            <person name="Grigoriev I.V."/>
            <person name="Nagy L.G."/>
            <person name="Martin F."/>
            <person name="Kauserud H."/>
        </authorList>
    </citation>
    <scope>NUCLEOTIDE SEQUENCE</scope>
    <source>
        <strain evidence="3">CBHHK182m</strain>
    </source>
</reference>
<feature type="region of interest" description="Disordered" evidence="1">
    <location>
        <begin position="34"/>
        <end position="54"/>
    </location>
</feature>
<feature type="compositionally biased region" description="Polar residues" evidence="1">
    <location>
        <begin position="40"/>
        <end position="54"/>
    </location>
</feature>
<sequence length="107" mass="12226">MSSRTPSRHEQTKRTFTIFVLFWGLQLPNFAAHSGPRINPSPTQRKLTHQSYTESNFPPTSQFLAHNNLNSICQIFNPPPGDYSLAGTEWHPHRKLQNVPPPGFFAR</sequence>
<organism evidence="3 4">
    <name type="scientific">Mycena metata</name>
    <dbReference type="NCBI Taxonomy" id="1033252"/>
    <lineage>
        <taxon>Eukaryota</taxon>
        <taxon>Fungi</taxon>
        <taxon>Dikarya</taxon>
        <taxon>Basidiomycota</taxon>
        <taxon>Agaricomycotina</taxon>
        <taxon>Agaricomycetes</taxon>
        <taxon>Agaricomycetidae</taxon>
        <taxon>Agaricales</taxon>
        <taxon>Marasmiineae</taxon>
        <taxon>Mycenaceae</taxon>
        <taxon>Mycena</taxon>
    </lineage>
</organism>
<gene>
    <name evidence="3" type="ORF">B0H16DRAFT_695028</name>
</gene>
<keyword evidence="4" id="KW-1185">Reference proteome</keyword>
<evidence type="ECO:0000256" key="1">
    <source>
        <dbReference type="SAM" id="MobiDB-lite"/>
    </source>
</evidence>
<dbReference type="AlphaFoldDB" id="A0AAD7J3H1"/>
<proteinExistence type="predicted"/>
<feature type="chain" id="PRO_5042294638" evidence="2">
    <location>
        <begin position="32"/>
        <end position="107"/>
    </location>
</feature>
<accession>A0AAD7J3H1</accession>
<name>A0AAD7J3H1_9AGAR</name>
<dbReference type="Proteomes" id="UP001215598">
    <property type="component" value="Unassembled WGS sequence"/>
</dbReference>
<evidence type="ECO:0000256" key="2">
    <source>
        <dbReference type="SAM" id="SignalP"/>
    </source>
</evidence>
<comment type="caution">
    <text evidence="3">The sequence shown here is derived from an EMBL/GenBank/DDBJ whole genome shotgun (WGS) entry which is preliminary data.</text>
</comment>
<dbReference type="EMBL" id="JARKIB010000047">
    <property type="protein sequence ID" value="KAJ7756209.1"/>
    <property type="molecule type" value="Genomic_DNA"/>
</dbReference>
<protein>
    <submittedName>
        <fullName evidence="3">Uncharacterized protein</fullName>
    </submittedName>
</protein>
<feature type="signal peptide" evidence="2">
    <location>
        <begin position="1"/>
        <end position="31"/>
    </location>
</feature>
<evidence type="ECO:0000313" key="3">
    <source>
        <dbReference type="EMBL" id="KAJ7756209.1"/>
    </source>
</evidence>
<keyword evidence="2" id="KW-0732">Signal</keyword>